<feature type="region of interest" description="Disordered" evidence="1">
    <location>
        <begin position="38"/>
        <end position="67"/>
    </location>
</feature>
<evidence type="ECO:0000313" key="3">
    <source>
        <dbReference type="EMBL" id="HJB91704.1"/>
    </source>
</evidence>
<proteinExistence type="predicted"/>
<organism evidence="3 4">
    <name type="scientific">Candidatus Eisenbergiella merdigallinarum</name>
    <dbReference type="NCBI Taxonomy" id="2838552"/>
    <lineage>
        <taxon>Bacteria</taxon>
        <taxon>Bacillati</taxon>
        <taxon>Bacillota</taxon>
        <taxon>Clostridia</taxon>
        <taxon>Lachnospirales</taxon>
        <taxon>Lachnospiraceae</taxon>
        <taxon>Eisenbergiella</taxon>
    </lineage>
</organism>
<evidence type="ECO:0000259" key="2">
    <source>
        <dbReference type="Pfam" id="PF09820"/>
    </source>
</evidence>
<reference evidence="3" key="1">
    <citation type="journal article" date="2021" name="PeerJ">
        <title>Extensive microbial diversity within the chicken gut microbiome revealed by metagenomics and culture.</title>
        <authorList>
            <person name="Gilroy R."/>
            <person name="Ravi A."/>
            <person name="Getino M."/>
            <person name="Pursley I."/>
            <person name="Horton D.L."/>
            <person name="Alikhan N.F."/>
            <person name="Baker D."/>
            <person name="Gharbi K."/>
            <person name="Hall N."/>
            <person name="Watson M."/>
            <person name="Adriaenssens E.M."/>
            <person name="Foster-Nyarko E."/>
            <person name="Jarju S."/>
            <person name="Secka A."/>
            <person name="Antonio M."/>
            <person name="Oren A."/>
            <person name="Chaudhuri R.R."/>
            <person name="La Ragione R."/>
            <person name="Hildebrand F."/>
            <person name="Pallen M.J."/>
        </authorList>
    </citation>
    <scope>NUCLEOTIDE SEQUENCE</scope>
    <source>
        <strain evidence="3">USAMLcec3-2134</strain>
    </source>
</reference>
<dbReference type="PANTHER" id="PTHR34825:SF1">
    <property type="entry name" value="AAA-ATPASE-LIKE DOMAIN-CONTAINING PROTEIN"/>
    <property type="match status" value="1"/>
</dbReference>
<accession>A0A9D2MS40</accession>
<dbReference type="PANTHER" id="PTHR34825">
    <property type="entry name" value="CONSERVED PROTEIN, WITH A WEAK D-GALACTARATE DEHYDRATASE/ALTRONATE HYDROLASE DOMAIN"/>
    <property type="match status" value="1"/>
</dbReference>
<gene>
    <name evidence="3" type="ORF">H9763_09625</name>
</gene>
<dbReference type="Pfam" id="PF09820">
    <property type="entry name" value="AAA-ATPase_like"/>
    <property type="match status" value="1"/>
</dbReference>
<dbReference type="InterPro" id="IPR012547">
    <property type="entry name" value="PDDEXK_9"/>
</dbReference>
<sequence>MTIKEAAAAWGITERRVNELCKSGRIAGAYRTGRQWFLPNDAPKPADKRVRRSQVPTADPSPRRPLPIGVSDFRDACANYYYVDKTMLIRDFLDERPKVSLFTRPRRFGKTLNMDMLRTFFEKTDQDTSLYFRDKKIWSCGETYRAHQGKYPLIFLSFKDVKYSSWEETRQTLQKLIGQEFRRHDELASSAALSDYEKEEFSRLATETADEVACQMSLRTLTLFLHKHHGIAPIVIIDEYDTPIQQGHVNGFYDTVIGFMRNLFSGGLKDNPHLSYGFLTGILRVARESIFSGLNNLKINSILDERYSEYFGFTSDEVRKMAAYYGASEKYQELCDWYDGYRFGNTDIFNPWSVTGYFSNSCRPKAFWQSTGSNDIIGETLASATPEIVERLELLMKGESFVTHIDTGVIYPQIRNDPSSVYSFLLVSGYLKAVNSAQPYGEDYMCEVALPNREISFVYSKEILSRLSSVIPRSAAVSIQEAIYRMDIDALQKALENFLLQTISFHDAASETFYHGLILGMCAVMDNSYRITSNREAGEGRFDIQMLPMDQRLPGILIELKARKDCSGPQLENLSRLALQQIGDRAYDTELRAMKVASIIRIGIAFSGKTARIAAERQNVEK</sequence>
<evidence type="ECO:0000256" key="1">
    <source>
        <dbReference type="SAM" id="MobiDB-lite"/>
    </source>
</evidence>
<dbReference type="EMBL" id="DWXE01000039">
    <property type="protein sequence ID" value="HJB91704.1"/>
    <property type="molecule type" value="Genomic_DNA"/>
</dbReference>
<name>A0A9D2MS40_9FIRM</name>
<dbReference type="Pfam" id="PF08011">
    <property type="entry name" value="PDDEXK_9"/>
    <property type="match status" value="1"/>
</dbReference>
<reference evidence="3" key="2">
    <citation type="submission" date="2021-04" db="EMBL/GenBank/DDBJ databases">
        <authorList>
            <person name="Gilroy R."/>
        </authorList>
    </citation>
    <scope>NUCLEOTIDE SEQUENCE</scope>
    <source>
        <strain evidence="3">USAMLcec3-2134</strain>
    </source>
</reference>
<dbReference type="AlphaFoldDB" id="A0A9D2MS40"/>
<dbReference type="InterPro" id="IPR018631">
    <property type="entry name" value="AAA-ATPase-like_dom"/>
</dbReference>
<protein>
    <submittedName>
        <fullName evidence="3">AAA family ATPase</fullName>
    </submittedName>
</protein>
<feature type="domain" description="AAA-ATPase-like" evidence="2">
    <location>
        <begin position="67"/>
        <end position="291"/>
    </location>
</feature>
<evidence type="ECO:0000313" key="4">
    <source>
        <dbReference type="Proteomes" id="UP000886883"/>
    </source>
</evidence>
<dbReference type="Proteomes" id="UP000886883">
    <property type="component" value="Unassembled WGS sequence"/>
</dbReference>
<comment type="caution">
    <text evidence="3">The sequence shown here is derived from an EMBL/GenBank/DDBJ whole genome shotgun (WGS) entry which is preliminary data.</text>
</comment>